<gene>
    <name evidence="2" type="ORF">GIB67_005856</name>
</gene>
<feature type="compositionally biased region" description="Polar residues" evidence="1">
    <location>
        <begin position="128"/>
        <end position="137"/>
    </location>
</feature>
<keyword evidence="3" id="KW-1185">Reference proteome</keyword>
<dbReference type="AlphaFoldDB" id="A0A7J7M5F2"/>
<protein>
    <submittedName>
        <fullName evidence="2">Uncharacterized protein</fullName>
    </submittedName>
</protein>
<proteinExistence type="predicted"/>
<dbReference type="Proteomes" id="UP000541444">
    <property type="component" value="Unassembled WGS sequence"/>
</dbReference>
<sequence length="173" mass="19589">MSYVFFHSTGDIDQTSTTISTTSSKAVPPAIAIGEATKETDNYRVDALFNFQKSPNETLEAFTKRFLGELRKVENLDCANVVLAYSNALPDNNRVKEYIVLHKPKTLEEMLSKVNRYIDLERLHESNRQGQASTTNHSKPRPSPIPIVAPVSQETETRKRPHFDVSPLETRKK</sequence>
<comment type="caution">
    <text evidence="2">The sequence shown here is derived from an EMBL/GenBank/DDBJ whole genome shotgun (WGS) entry which is preliminary data.</text>
</comment>
<evidence type="ECO:0000313" key="3">
    <source>
        <dbReference type="Proteomes" id="UP000541444"/>
    </source>
</evidence>
<organism evidence="2 3">
    <name type="scientific">Kingdonia uniflora</name>
    <dbReference type="NCBI Taxonomy" id="39325"/>
    <lineage>
        <taxon>Eukaryota</taxon>
        <taxon>Viridiplantae</taxon>
        <taxon>Streptophyta</taxon>
        <taxon>Embryophyta</taxon>
        <taxon>Tracheophyta</taxon>
        <taxon>Spermatophyta</taxon>
        <taxon>Magnoliopsida</taxon>
        <taxon>Ranunculales</taxon>
        <taxon>Circaeasteraceae</taxon>
        <taxon>Kingdonia</taxon>
    </lineage>
</organism>
<feature type="region of interest" description="Disordered" evidence="1">
    <location>
        <begin position="126"/>
        <end position="173"/>
    </location>
</feature>
<reference evidence="2 3" key="1">
    <citation type="journal article" date="2020" name="IScience">
        <title>Genome Sequencing of the Endangered Kingdonia uniflora (Circaeasteraceae, Ranunculales) Reveals Potential Mechanisms of Evolutionary Specialization.</title>
        <authorList>
            <person name="Sun Y."/>
            <person name="Deng T."/>
            <person name="Zhang A."/>
            <person name="Moore M.J."/>
            <person name="Landis J.B."/>
            <person name="Lin N."/>
            <person name="Zhang H."/>
            <person name="Zhang X."/>
            <person name="Huang J."/>
            <person name="Zhang X."/>
            <person name="Sun H."/>
            <person name="Wang H."/>
        </authorList>
    </citation>
    <scope>NUCLEOTIDE SEQUENCE [LARGE SCALE GENOMIC DNA]</scope>
    <source>
        <strain evidence="2">TB1705</strain>
        <tissue evidence="2">Leaf</tissue>
    </source>
</reference>
<dbReference type="EMBL" id="JACGCM010001770">
    <property type="protein sequence ID" value="KAF6150004.1"/>
    <property type="molecule type" value="Genomic_DNA"/>
</dbReference>
<accession>A0A7J7M5F2</accession>
<evidence type="ECO:0000313" key="2">
    <source>
        <dbReference type="EMBL" id="KAF6150004.1"/>
    </source>
</evidence>
<name>A0A7J7M5F2_9MAGN</name>
<evidence type="ECO:0000256" key="1">
    <source>
        <dbReference type="SAM" id="MobiDB-lite"/>
    </source>
</evidence>